<sequence length="105" mass="12423">MVLLRRTTQGKVRWVCSYHKEKSNNNKDTQHRITDEEPHTFRNRNSQMCFTRSQQTAASSNKTVINRITRDNNIKKLHKQRKSTVSLPNSDMENVMSQNEDFERA</sequence>
<accession>A0A4U5LYU6</accession>
<protein>
    <submittedName>
        <fullName evidence="2">Uncharacterized protein</fullName>
    </submittedName>
</protein>
<feature type="compositionally biased region" description="Polar residues" evidence="1">
    <location>
        <begin position="83"/>
        <end position="99"/>
    </location>
</feature>
<organism evidence="2 3">
    <name type="scientific">Steinernema carpocapsae</name>
    <name type="common">Entomopathogenic nematode</name>
    <dbReference type="NCBI Taxonomy" id="34508"/>
    <lineage>
        <taxon>Eukaryota</taxon>
        <taxon>Metazoa</taxon>
        <taxon>Ecdysozoa</taxon>
        <taxon>Nematoda</taxon>
        <taxon>Chromadorea</taxon>
        <taxon>Rhabditida</taxon>
        <taxon>Tylenchina</taxon>
        <taxon>Panagrolaimomorpha</taxon>
        <taxon>Strongyloidoidea</taxon>
        <taxon>Steinernematidae</taxon>
        <taxon>Steinernema</taxon>
    </lineage>
</organism>
<evidence type="ECO:0000256" key="1">
    <source>
        <dbReference type="SAM" id="MobiDB-lite"/>
    </source>
</evidence>
<feature type="region of interest" description="Disordered" evidence="1">
    <location>
        <begin position="77"/>
        <end position="105"/>
    </location>
</feature>
<reference evidence="2 3" key="1">
    <citation type="journal article" date="2015" name="Genome Biol.">
        <title>Comparative genomics of Steinernema reveals deeply conserved gene regulatory networks.</title>
        <authorList>
            <person name="Dillman A.R."/>
            <person name="Macchietto M."/>
            <person name="Porter C.F."/>
            <person name="Rogers A."/>
            <person name="Williams B."/>
            <person name="Antoshechkin I."/>
            <person name="Lee M.M."/>
            <person name="Goodwin Z."/>
            <person name="Lu X."/>
            <person name="Lewis E.E."/>
            <person name="Goodrich-Blair H."/>
            <person name="Stock S.P."/>
            <person name="Adams B.J."/>
            <person name="Sternberg P.W."/>
            <person name="Mortazavi A."/>
        </authorList>
    </citation>
    <scope>NUCLEOTIDE SEQUENCE [LARGE SCALE GENOMIC DNA]</scope>
    <source>
        <strain evidence="2 3">ALL</strain>
    </source>
</reference>
<comment type="caution">
    <text evidence="2">The sequence shown here is derived from an EMBL/GenBank/DDBJ whole genome shotgun (WGS) entry which is preliminary data.</text>
</comment>
<dbReference type="Proteomes" id="UP000298663">
    <property type="component" value="Unassembled WGS sequence"/>
</dbReference>
<keyword evidence="3" id="KW-1185">Reference proteome</keyword>
<dbReference type="AlphaFoldDB" id="A0A4U5LYU6"/>
<dbReference type="EMBL" id="AZBU02000011">
    <property type="protein sequence ID" value="TKR61481.1"/>
    <property type="molecule type" value="Genomic_DNA"/>
</dbReference>
<evidence type="ECO:0000313" key="2">
    <source>
        <dbReference type="EMBL" id="TKR61481.1"/>
    </source>
</evidence>
<reference evidence="2 3" key="2">
    <citation type="journal article" date="2019" name="G3 (Bethesda)">
        <title>Hybrid Assembly of the Genome of the Entomopathogenic Nematode Steinernema carpocapsae Identifies the X-Chromosome.</title>
        <authorList>
            <person name="Serra L."/>
            <person name="Macchietto M."/>
            <person name="Macias-Munoz A."/>
            <person name="McGill C.J."/>
            <person name="Rodriguez I.M."/>
            <person name="Rodriguez B."/>
            <person name="Murad R."/>
            <person name="Mortazavi A."/>
        </authorList>
    </citation>
    <scope>NUCLEOTIDE SEQUENCE [LARGE SCALE GENOMIC DNA]</scope>
    <source>
        <strain evidence="2 3">ALL</strain>
    </source>
</reference>
<proteinExistence type="predicted"/>
<name>A0A4U5LYU6_STECR</name>
<evidence type="ECO:0000313" key="3">
    <source>
        <dbReference type="Proteomes" id="UP000298663"/>
    </source>
</evidence>
<gene>
    <name evidence="2" type="ORF">L596_028585</name>
</gene>
<feature type="region of interest" description="Disordered" evidence="1">
    <location>
        <begin position="21"/>
        <end position="40"/>
    </location>
</feature>